<keyword evidence="12" id="KW-1185">Reference proteome</keyword>
<dbReference type="AlphaFoldDB" id="A0A813YDX2"/>
<evidence type="ECO:0000256" key="4">
    <source>
        <dbReference type="ARBA" id="ARBA00022741"/>
    </source>
</evidence>
<dbReference type="PROSITE" id="PS50011">
    <property type="entry name" value="PROTEIN_KINASE_DOM"/>
    <property type="match status" value="1"/>
</dbReference>
<protein>
    <submittedName>
        <fullName evidence="11">Uncharacterized protein</fullName>
    </submittedName>
</protein>
<gene>
    <name evidence="11" type="ORF">QVE165_LOCUS8508</name>
</gene>
<dbReference type="PROSITE" id="PS51285">
    <property type="entry name" value="AGC_KINASE_CTER"/>
    <property type="match status" value="1"/>
</dbReference>
<dbReference type="EMBL" id="CAJNOM010000038">
    <property type="protein sequence ID" value="CAF0882833.1"/>
    <property type="molecule type" value="Genomic_DNA"/>
</dbReference>
<dbReference type="GO" id="GO:0004691">
    <property type="term" value="F:cAMP-dependent protein kinase activity"/>
    <property type="evidence" value="ECO:0007669"/>
    <property type="project" value="TreeGrafter"/>
</dbReference>
<dbReference type="FunFam" id="1.10.510.10:FF:000048">
    <property type="entry name" value="Protein kinase C"/>
    <property type="match status" value="1"/>
</dbReference>
<dbReference type="OrthoDB" id="63267at2759"/>
<dbReference type="PANTHER" id="PTHR24353">
    <property type="entry name" value="CYCLIC NUCLEOTIDE-DEPENDENT PROTEIN KINASE"/>
    <property type="match status" value="1"/>
</dbReference>
<dbReference type="GO" id="GO:0005524">
    <property type="term" value="F:ATP binding"/>
    <property type="evidence" value="ECO:0007669"/>
    <property type="project" value="UniProtKB-UniRule"/>
</dbReference>
<name>A0A813YDX2_9BILA</name>
<dbReference type="SUPFAM" id="SSF56112">
    <property type="entry name" value="Protein kinase-like (PK-like)"/>
    <property type="match status" value="1"/>
</dbReference>
<dbReference type="SMART" id="SM00133">
    <property type="entry name" value="S_TK_X"/>
    <property type="match status" value="1"/>
</dbReference>
<dbReference type="SMART" id="SM00220">
    <property type="entry name" value="S_TKc"/>
    <property type="match status" value="1"/>
</dbReference>
<reference evidence="11" key="1">
    <citation type="submission" date="2021-02" db="EMBL/GenBank/DDBJ databases">
        <authorList>
            <person name="Nowell W R."/>
        </authorList>
    </citation>
    <scope>NUCLEOTIDE SEQUENCE</scope>
</reference>
<dbReference type="InterPro" id="IPR000719">
    <property type="entry name" value="Prot_kinase_dom"/>
</dbReference>
<dbReference type="InterPro" id="IPR008271">
    <property type="entry name" value="Ser/Thr_kinase_AS"/>
</dbReference>
<keyword evidence="5" id="KW-0418">Kinase</keyword>
<proteinExistence type="inferred from homology"/>
<keyword evidence="6 7" id="KW-0067">ATP-binding</keyword>
<dbReference type="InterPro" id="IPR011009">
    <property type="entry name" value="Kinase-like_dom_sf"/>
</dbReference>
<dbReference type="PROSITE" id="PS00108">
    <property type="entry name" value="PROTEIN_KINASE_ST"/>
    <property type="match status" value="1"/>
</dbReference>
<feature type="domain" description="Protein kinase" evidence="9">
    <location>
        <begin position="2"/>
        <end position="270"/>
    </location>
</feature>
<dbReference type="GO" id="GO:0005829">
    <property type="term" value="C:cytosol"/>
    <property type="evidence" value="ECO:0007669"/>
    <property type="project" value="TreeGrafter"/>
</dbReference>
<organism evidence="11 12">
    <name type="scientific">Adineta steineri</name>
    <dbReference type="NCBI Taxonomy" id="433720"/>
    <lineage>
        <taxon>Eukaryota</taxon>
        <taxon>Metazoa</taxon>
        <taxon>Spiralia</taxon>
        <taxon>Gnathifera</taxon>
        <taxon>Rotifera</taxon>
        <taxon>Eurotatoria</taxon>
        <taxon>Bdelloidea</taxon>
        <taxon>Adinetida</taxon>
        <taxon>Adinetidae</taxon>
        <taxon>Adineta</taxon>
    </lineage>
</organism>
<evidence type="ECO:0000256" key="7">
    <source>
        <dbReference type="PROSITE-ProRule" id="PRU10141"/>
    </source>
</evidence>
<dbReference type="GO" id="GO:0005952">
    <property type="term" value="C:cAMP-dependent protein kinase complex"/>
    <property type="evidence" value="ECO:0007669"/>
    <property type="project" value="TreeGrafter"/>
</dbReference>
<evidence type="ECO:0000259" key="9">
    <source>
        <dbReference type="PROSITE" id="PS50011"/>
    </source>
</evidence>
<evidence type="ECO:0000256" key="1">
    <source>
        <dbReference type="ARBA" id="ARBA00022527"/>
    </source>
</evidence>
<keyword evidence="3" id="KW-0808">Transferase</keyword>
<comment type="similarity">
    <text evidence="8">Belongs to the protein kinase superfamily.</text>
</comment>
<dbReference type="Gene3D" id="1.10.510.10">
    <property type="entry name" value="Transferase(Phosphotransferase) domain 1"/>
    <property type="match status" value="1"/>
</dbReference>
<feature type="domain" description="AGC-kinase C-terminal" evidence="10">
    <location>
        <begin position="271"/>
        <end position="324"/>
    </location>
</feature>
<evidence type="ECO:0000259" key="10">
    <source>
        <dbReference type="PROSITE" id="PS51285"/>
    </source>
</evidence>
<keyword evidence="1 8" id="KW-0723">Serine/threonine-protein kinase</keyword>
<evidence type="ECO:0000256" key="2">
    <source>
        <dbReference type="ARBA" id="ARBA00022553"/>
    </source>
</evidence>
<dbReference type="PANTHER" id="PTHR24353:SF37">
    <property type="entry name" value="CAMP-DEPENDENT PROTEIN KINASE CATALYTIC SUBUNIT PRKX"/>
    <property type="match status" value="1"/>
</dbReference>
<evidence type="ECO:0000256" key="5">
    <source>
        <dbReference type="ARBA" id="ARBA00022777"/>
    </source>
</evidence>
<dbReference type="InterPro" id="IPR000961">
    <property type="entry name" value="AGC-kinase_C"/>
</dbReference>
<dbReference type="Pfam" id="PF00069">
    <property type="entry name" value="Pkinase"/>
    <property type="match status" value="1"/>
</dbReference>
<feature type="binding site" evidence="7">
    <location>
        <position position="33"/>
    </location>
    <ligand>
        <name>ATP</name>
        <dbReference type="ChEBI" id="CHEBI:30616"/>
    </ligand>
</feature>
<sequence length="324" mass="37629">MEELVTTIGIGTFSRVVLTRQYVENCEKYYALKMMAIRDIIQLKQVNHVNNERSILATIQHPSIVRFYGSYRDSRYLYFSMEFLPGGELFSYFRQAGRFKGSAIRFYACEIILALEYLHNLSIVYRDLKLENLVLDATGHVKLTDFGFSKYVPERTYTLCGTPEYLAPEMILSTSGHSLGVDWYALGILIYELHVGRTPFAGTGHQNHPSHIFIRILHAPIPWPNVPPCHSEIIDRMGRNLIRKLLERDRTRRLGCMAGGVNDIKQHRWFKQVSWADIIEQRIRPPVIPIVDHPGDTQNFELFHDEPLEAPQCTFEEYNLFDKF</sequence>
<evidence type="ECO:0000313" key="12">
    <source>
        <dbReference type="Proteomes" id="UP000663832"/>
    </source>
</evidence>
<evidence type="ECO:0000256" key="6">
    <source>
        <dbReference type="ARBA" id="ARBA00022840"/>
    </source>
</evidence>
<dbReference type="Proteomes" id="UP000663832">
    <property type="component" value="Unassembled WGS sequence"/>
</dbReference>
<evidence type="ECO:0000313" key="11">
    <source>
        <dbReference type="EMBL" id="CAF0882833.1"/>
    </source>
</evidence>
<keyword evidence="2" id="KW-0597">Phosphoprotein</keyword>
<accession>A0A813YDX2</accession>
<evidence type="ECO:0000256" key="3">
    <source>
        <dbReference type="ARBA" id="ARBA00022679"/>
    </source>
</evidence>
<comment type="caution">
    <text evidence="11">The sequence shown here is derived from an EMBL/GenBank/DDBJ whole genome shotgun (WGS) entry which is preliminary data.</text>
</comment>
<keyword evidence="4 7" id="KW-0547">Nucleotide-binding</keyword>
<dbReference type="InterPro" id="IPR017441">
    <property type="entry name" value="Protein_kinase_ATP_BS"/>
</dbReference>
<evidence type="ECO:0000256" key="8">
    <source>
        <dbReference type="RuleBase" id="RU000304"/>
    </source>
</evidence>
<dbReference type="Gene3D" id="3.30.200.20">
    <property type="entry name" value="Phosphorylase Kinase, domain 1"/>
    <property type="match status" value="1"/>
</dbReference>
<dbReference type="PROSITE" id="PS00107">
    <property type="entry name" value="PROTEIN_KINASE_ATP"/>
    <property type="match status" value="1"/>
</dbReference>